<evidence type="ECO:0000313" key="2">
    <source>
        <dbReference type="Proteomes" id="UP001153332"/>
    </source>
</evidence>
<keyword evidence="2" id="KW-1185">Reference proteome</keyword>
<evidence type="ECO:0000313" key="1">
    <source>
        <dbReference type="EMBL" id="KAJ8130422.1"/>
    </source>
</evidence>
<name>A0ACC2JT33_9PEZI</name>
<proteinExistence type="predicted"/>
<sequence length="396" mass="44428">MDAAEWADEARLMQSKSIHQYGLACSGSSISREQFLLLRTLWVKSAAATLYTRHRSRWIDEASFKAARDFLSSDSMKLTWQRFLKSTEARVETLEEQGYQGLGTFSLVRYHQVQSQGVQSEVDIAKVNMSPIATRTRGQLKQRAALQQSSPSPAPKLLGLEEGIGKLEIRDSNPNQPPTTPPNQPLTTPDTDDPSPVDLSSPYQDPKVLKALSDEQIVNTALIEYLNALAIGCIELKANWTLHRLPLIATDHKHKKTYEARVDGYLRARADNRPLALVEVKPFERRNKSVAIGMQESAQMAAWINQYPLEITRQFGDTEQKFSRLLVSQDRHEIYLNFASFDASYVDYIRDVQGVSLDAPSFLVMNQYGPFNVGSKSDMEMAGELILGYALSVARG</sequence>
<reference evidence="1" key="1">
    <citation type="submission" date="2022-12" db="EMBL/GenBank/DDBJ databases">
        <title>Genome Sequence of Lasiodiplodia mahajangana.</title>
        <authorList>
            <person name="Buettner E."/>
        </authorList>
    </citation>
    <scope>NUCLEOTIDE SEQUENCE</scope>
    <source>
        <strain evidence="1">VT137</strain>
    </source>
</reference>
<organism evidence="1 2">
    <name type="scientific">Lasiodiplodia mahajangana</name>
    <dbReference type="NCBI Taxonomy" id="1108764"/>
    <lineage>
        <taxon>Eukaryota</taxon>
        <taxon>Fungi</taxon>
        <taxon>Dikarya</taxon>
        <taxon>Ascomycota</taxon>
        <taxon>Pezizomycotina</taxon>
        <taxon>Dothideomycetes</taxon>
        <taxon>Dothideomycetes incertae sedis</taxon>
        <taxon>Botryosphaeriales</taxon>
        <taxon>Botryosphaeriaceae</taxon>
        <taxon>Lasiodiplodia</taxon>
    </lineage>
</organism>
<comment type="caution">
    <text evidence="1">The sequence shown here is derived from an EMBL/GenBank/DDBJ whole genome shotgun (WGS) entry which is preliminary data.</text>
</comment>
<protein>
    <submittedName>
        <fullName evidence="1">Uncharacterized protein</fullName>
    </submittedName>
</protein>
<accession>A0ACC2JT33</accession>
<dbReference type="EMBL" id="JAPUUL010000503">
    <property type="protein sequence ID" value="KAJ8130422.1"/>
    <property type="molecule type" value="Genomic_DNA"/>
</dbReference>
<gene>
    <name evidence="1" type="ORF">O1611_g3208</name>
</gene>
<dbReference type="Proteomes" id="UP001153332">
    <property type="component" value="Unassembled WGS sequence"/>
</dbReference>